<reference evidence="2 3" key="1">
    <citation type="submission" date="2016-10" db="EMBL/GenBank/DDBJ databases">
        <authorList>
            <person name="de Groot N.N."/>
        </authorList>
    </citation>
    <scope>NUCLEOTIDE SEQUENCE [LARGE SCALE GENOMIC DNA]</scope>
    <source>
        <strain evidence="2 3">DSM 26656</strain>
    </source>
</reference>
<dbReference type="InterPro" id="IPR036388">
    <property type="entry name" value="WH-like_DNA-bd_sf"/>
</dbReference>
<dbReference type="InterPro" id="IPR036390">
    <property type="entry name" value="WH_DNA-bd_sf"/>
</dbReference>
<evidence type="ECO:0000313" key="3">
    <source>
        <dbReference type="Proteomes" id="UP000236743"/>
    </source>
</evidence>
<dbReference type="AlphaFoldDB" id="A0A1H6BSQ6"/>
<evidence type="ECO:0008006" key="4">
    <source>
        <dbReference type="Google" id="ProtNLM"/>
    </source>
</evidence>
<keyword evidence="3" id="KW-1185">Reference proteome</keyword>
<protein>
    <recommendedName>
        <fullName evidence="4">HTH marR-type domain-containing protein</fullName>
    </recommendedName>
</protein>
<dbReference type="SUPFAM" id="SSF46785">
    <property type="entry name" value="Winged helix' DNA-binding domain"/>
    <property type="match status" value="1"/>
</dbReference>
<organism evidence="2 3">
    <name type="scientific">Bosea lathyri</name>
    <dbReference type="NCBI Taxonomy" id="1036778"/>
    <lineage>
        <taxon>Bacteria</taxon>
        <taxon>Pseudomonadati</taxon>
        <taxon>Pseudomonadota</taxon>
        <taxon>Alphaproteobacteria</taxon>
        <taxon>Hyphomicrobiales</taxon>
        <taxon>Boseaceae</taxon>
        <taxon>Bosea</taxon>
    </lineage>
</organism>
<feature type="coiled-coil region" evidence="1">
    <location>
        <begin position="144"/>
        <end position="178"/>
    </location>
</feature>
<gene>
    <name evidence="2" type="ORF">SAMN04488115_10829</name>
</gene>
<proteinExistence type="predicted"/>
<accession>A0A1H6BSQ6</accession>
<sequence>MPRKELKRRLAVEEANLSRLISMLEAGGLLVRKTAGRESTIALTTEGRRAVPEPKPLQDVFSAVGAQLQSATGIAFTVTDEEHRLFYSENFDRVVGLPGAAATELSAAHLNAFDTDIQTDDSRWMRCIALPSEEGRSATMWVDVSDLKNAADRAEQAVTALEAELAAVQASRQALVAQQKEYWAFHSALGRRVGTRIFDLTRSAAIAGTPEAVASQATGFLKELAGVQSVVLDNPPYSITHNQPHGVSVQKVFDEVVALTSFFAKDKLMAVKSGPLPDLDIIPDNVIGAFKKWAAIGVEFKELSVKQRDNCFVFVGLPEGGHPFRSSKVSLWSCDFETWGTETGASIDDEEGELAPIEIVAPILGKFG</sequence>
<evidence type="ECO:0000256" key="1">
    <source>
        <dbReference type="SAM" id="Coils"/>
    </source>
</evidence>
<dbReference type="EMBL" id="FNUY01000008">
    <property type="protein sequence ID" value="SEG63744.1"/>
    <property type="molecule type" value="Genomic_DNA"/>
</dbReference>
<name>A0A1H6BSQ6_9HYPH</name>
<dbReference type="Proteomes" id="UP000236743">
    <property type="component" value="Unassembled WGS sequence"/>
</dbReference>
<keyword evidence="1" id="KW-0175">Coiled coil</keyword>
<dbReference type="Gene3D" id="1.10.10.10">
    <property type="entry name" value="Winged helix-like DNA-binding domain superfamily/Winged helix DNA-binding domain"/>
    <property type="match status" value="1"/>
</dbReference>
<evidence type="ECO:0000313" key="2">
    <source>
        <dbReference type="EMBL" id="SEG63744.1"/>
    </source>
</evidence>